<dbReference type="PANTHER" id="PTHR31151">
    <property type="entry name" value="PROLINE-TRNA LIGASE (DUF1680)"/>
    <property type="match status" value="1"/>
</dbReference>
<dbReference type="SUPFAM" id="SSF48208">
    <property type="entry name" value="Six-hairpin glycosidases"/>
    <property type="match status" value="1"/>
</dbReference>
<accession>A0A0T5VJ12</accession>
<gene>
    <name evidence="6" type="ORF">ASU31_22425</name>
</gene>
<evidence type="ECO:0000259" key="5">
    <source>
        <dbReference type="Pfam" id="PF20736"/>
    </source>
</evidence>
<feature type="domain" description="Non-reducing end beta-L-arabinofuranosidase-like GH127 catalytic" evidence="4">
    <location>
        <begin position="532"/>
        <end position="833"/>
    </location>
</feature>
<dbReference type="Gene3D" id="1.50.10.20">
    <property type="match status" value="1"/>
</dbReference>
<dbReference type="Pfam" id="PF20736">
    <property type="entry name" value="Glyco_hydro127M"/>
    <property type="match status" value="1"/>
</dbReference>
<dbReference type="Gene3D" id="2.60.120.200">
    <property type="match status" value="1"/>
</dbReference>
<proteinExistence type="predicted"/>
<evidence type="ECO:0000256" key="1">
    <source>
        <dbReference type="SAM" id="MobiDB-lite"/>
    </source>
</evidence>
<evidence type="ECO:0000256" key="2">
    <source>
        <dbReference type="SAM" id="SignalP"/>
    </source>
</evidence>
<protein>
    <submittedName>
        <fullName evidence="6">Uncharacterized protein</fullName>
    </submittedName>
</protein>
<comment type="caution">
    <text evidence="6">The sequence shown here is derived from an EMBL/GenBank/DDBJ whole genome shotgun (WGS) entry which is preliminary data.</text>
</comment>
<sequence length="1021" mass="114014">MKIYKVFLRTILFPAVLAMGITTANAQNGDQILDGIGETGMSARYIFNGDAKDWSRNNFHAKFQGEGVKFINDSRFGKVLSLSGDNNSFVTIPGEALTDIESLSISGWIYLRSKQPGQRFFDFGKDVTKHFFAAPVGTSAQADFQTLITAKENNKNGAVSPALELNKWVYITIVIDIPSKSMVTYVDSKPVAEVKNIPLELTTVFDQQSVAKNLLYIGKSLVPGDPYLNAMIHDFRIYRVPLSAGQIAAIYRNAKGGTQESVVNVGKREDDLPKFSSGTPQLYNAYLAHVPDIQVETEVGNLPRLPSYVTGTYQNKMKGPKVRVLWPSPTDNSEVLKPGSYTVTGRVAGTVFQPKALVTVKALKKSAAPALKLEPFALNRVSLQTDVHGHATKFIENRDKFIKTLAKTDPNSFLYMFRQAFGQKQPEGAKPLGVWDSEDTKLRGHATGHYLSAIAQAYAGTGYDKTLQANFSKKMEYMINTLYELSQLSGKPKNSDSTFVSDPSAVPHGPGKSDYDSDLSASGIRTDYWNWGKGFISAYPPDQFIMLEKGAKYGGQKNQVWAPYYTLHKILAGLIDVYVVSGNKKSLKIATDMSDWVYTRLSQLPQETLIKMWNTYIAGEYGGMNDSMARLYQITNDPKYLKTAQLFDNIKVFFGDTVHSHGIAKNVDIFRGLHANQHIPQVVGSIEMYRVSNKPEYYSIADNFWHKMVDDYMYSIGGVAGARNPANAECFIAQPATLYENGFSEGGQNETCATYNMLKLTGDLFLFDQRAELMDYYERGLYNHILASVAQNSPANTYHVPLRPGSVKQFGNADMTGFTCCNGTAIESSTKLQNSIYFKSKDNQALYVNLYIPSTLKWTERQITVEQTTNFPKEDNTRLTIKGSGKFDLHVRVPGWATKGFFVKINGKEQKFQAEPGSYLKISRSWKSGDIVDLKMPFQFHLDPVMDQQNIASLFYGPILLAAQEPEARKDWRKVTLDAKDIGKSIKGDPQSLQFTIDDVVFKPFYETYGRHSVYLDVTLK</sequence>
<keyword evidence="7" id="KW-1185">Reference proteome</keyword>
<dbReference type="RefSeq" id="WP_057934488.1">
    <property type="nucleotide sequence ID" value="NZ_LMZQ01000030.1"/>
</dbReference>
<dbReference type="Pfam" id="PF07532">
    <property type="entry name" value="Big_4"/>
    <property type="match status" value="1"/>
</dbReference>
<name>A0A0T5VJ12_9SPHI</name>
<dbReference type="PANTHER" id="PTHR31151:SF0">
    <property type="entry name" value="PROLINE-TRNA LIGASE (DUF1680)"/>
    <property type="match status" value="1"/>
</dbReference>
<feature type="region of interest" description="Disordered" evidence="1">
    <location>
        <begin position="491"/>
        <end position="518"/>
    </location>
</feature>
<dbReference type="Pfam" id="PF13385">
    <property type="entry name" value="Laminin_G_3"/>
    <property type="match status" value="1"/>
</dbReference>
<evidence type="ECO:0000313" key="6">
    <source>
        <dbReference type="EMBL" id="KRT13840.1"/>
    </source>
</evidence>
<dbReference type="InterPro" id="IPR008928">
    <property type="entry name" value="6-hairpin_glycosidase_sf"/>
</dbReference>
<feature type="domain" description="Non-reducing end beta-L-arabinofuranosidase-like GH127 catalytic" evidence="4">
    <location>
        <begin position="390"/>
        <end position="484"/>
    </location>
</feature>
<dbReference type="Proteomes" id="UP000051950">
    <property type="component" value="Unassembled WGS sequence"/>
</dbReference>
<dbReference type="GO" id="GO:0005975">
    <property type="term" value="P:carbohydrate metabolic process"/>
    <property type="evidence" value="ECO:0007669"/>
    <property type="project" value="InterPro"/>
</dbReference>
<dbReference type="InterPro" id="IPR011081">
    <property type="entry name" value="Big_4"/>
</dbReference>
<feature type="chain" id="PRO_5006665178" evidence="2">
    <location>
        <begin position="27"/>
        <end position="1021"/>
    </location>
</feature>
<dbReference type="EMBL" id="LMZQ01000030">
    <property type="protein sequence ID" value="KRT13840.1"/>
    <property type="molecule type" value="Genomic_DNA"/>
</dbReference>
<dbReference type="AlphaFoldDB" id="A0A0T5VJ12"/>
<dbReference type="OrthoDB" id="9757939at2"/>
<evidence type="ECO:0000313" key="7">
    <source>
        <dbReference type="Proteomes" id="UP000051950"/>
    </source>
</evidence>
<dbReference type="InterPro" id="IPR012878">
    <property type="entry name" value="Beta-AFase-like_GH127_cat"/>
</dbReference>
<feature type="domain" description="Bacterial Ig-like" evidence="3">
    <location>
        <begin position="292"/>
        <end position="350"/>
    </location>
</feature>
<dbReference type="GO" id="GO:0004553">
    <property type="term" value="F:hydrolase activity, hydrolyzing O-glycosyl compounds"/>
    <property type="evidence" value="ECO:0007669"/>
    <property type="project" value="UniProtKB-ARBA"/>
</dbReference>
<reference evidence="6 7" key="1">
    <citation type="submission" date="2015-11" db="EMBL/GenBank/DDBJ databases">
        <title>Sequence of Pedobacter ginsenosidimutans.</title>
        <authorList>
            <person name="Carson E."/>
            <person name="Keyser V."/>
            <person name="Newman J."/>
            <person name="Miller J."/>
        </authorList>
    </citation>
    <scope>NUCLEOTIDE SEQUENCE [LARGE SCALE GENOMIC DNA]</scope>
    <source>
        <strain evidence="6 7">KACC 14530</strain>
    </source>
</reference>
<feature type="domain" description="Non-reducing end beta-L-arabinofuranosidase-like GH127 middle" evidence="5">
    <location>
        <begin position="846"/>
        <end position="937"/>
    </location>
</feature>
<evidence type="ECO:0000259" key="3">
    <source>
        <dbReference type="Pfam" id="PF07532"/>
    </source>
</evidence>
<dbReference type="Pfam" id="PF07944">
    <property type="entry name" value="Beta-AFase-like_GH127_cat"/>
    <property type="match status" value="2"/>
</dbReference>
<evidence type="ECO:0000259" key="4">
    <source>
        <dbReference type="Pfam" id="PF07944"/>
    </source>
</evidence>
<keyword evidence="2" id="KW-0732">Signal</keyword>
<organism evidence="6 7">
    <name type="scientific">Pedobacter ginsenosidimutans</name>
    <dbReference type="NCBI Taxonomy" id="687842"/>
    <lineage>
        <taxon>Bacteria</taxon>
        <taxon>Pseudomonadati</taxon>
        <taxon>Bacteroidota</taxon>
        <taxon>Sphingobacteriia</taxon>
        <taxon>Sphingobacteriales</taxon>
        <taxon>Sphingobacteriaceae</taxon>
        <taxon>Pedobacter</taxon>
    </lineage>
</organism>
<dbReference type="InterPro" id="IPR013320">
    <property type="entry name" value="ConA-like_dom_sf"/>
</dbReference>
<feature type="signal peptide" evidence="2">
    <location>
        <begin position="1"/>
        <end position="26"/>
    </location>
</feature>
<dbReference type="STRING" id="687842.ASU31_22425"/>
<dbReference type="SUPFAM" id="SSF49899">
    <property type="entry name" value="Concanavalin A-like lectins/glucanases"/>
    <property type="match status" value="1"/>
</dbReference>
<dbReference type="InterPro" id="IPR049046">
    <property type="entry name" value="Beta-AFase-like_GH127_middle"/>
</dbReference>